<feature type="region of interest" description="Disordered" evidence="1">
    <location>
        <begin position="389"/>
        <end position="418"/>
    </location>
</feature>
<dbReference type="Pfam" id="PF13692">
    <property type="entry name" value="Glyco_trans_1_4"/>
    <property type="match status" value="1"/>
</dbReference>
<evidence type="ECO:0000313" key="3">
    <source>
        <dbReference type="Proteomes" id="UP001596380"/>
    </source>
</evidence>
<organism evidence="2 3">
    <name type="scientific">Actinomadura yumaensis</name>
    <dbReference type="NCBI Taxonomy" id="111807"/>
    <lineage>
        <taxon>Bacteria</taxon>
        <taxon>Bacillati</taxon>
        <taxon>Actinomycetota</taxon>
        <taxon>Actinomycetes</taxon>
        <taxon>Streptosporangiales</taxon>
        <taxon>Thermomonosporaceae</taxon>
        <taxon>Actinomadura</taxon>
    </lineage>
</organism>
<dbReference type="Proteomes" id="UP001596380">
    <property type="component" value="Unassembled WGS sequence"/>
</dbReference>
<gene>
    <name evidence="2" type="ORF">ACFQKB_01935</name>
</gene>
<protein>
    <submittedName>
        <fullName evidence="2">Glycosyltransferase</fullName>
        <ecNumber evidence="2">2.4.-.-</ecNumber>
    </submittedName>
</protein>
<dbReference type="Gene3D" id="3.40.50.2000">
    <property type="entry name" value="Glycogen Phosphorylase B"/>
    <property type="match status" value="1"/>
</dbReference>
<reference evidence="3" key="1">
    <citation type="journal article" date="2019" name="Int. J. Syst. Evol. Microbiol.">
        <title>The Global Catalogue of Microorganisms (GCM) 10K type strain sequencing project: providing services to taxonomists for standard genome sequencing and annotation.</title>
        <authorList>
            <consortium name="The Broad Institute Genomics Platform"/>
            <consortium name="The Broad Institute Genome Sequencing Center for Infectious Disease"/>
            <person name="Wu L."/>
            <person name="Ma J."/>
        </authorList>
    </citation>
    <scope>NUCLEOTIDE SEQUENCE [LARGE SCALE GENOMIC DNA]</scope>
    <source>
        <strain evidence="3">JCM 3369</strain>
    </source>
</reference>
<dbReference type="EMBL" id="JBHSXS010000001">
    <property type="protein sequence ID" value="MFC6878518.1"/>
    <property type="molecule type" value="Genomic_DNA"/>
</dbReference>
<feature type="compositionally biased region" description="Pro residues" evidence="1">
    <location>
        <begin position="392"/>
        <end position="409"/>
    </location>
</feature>
<evidence type="ECO:0000313" key="2">
    <source>
        <dbReference type="EMBL" id="MFC6878518.1"/>
    </source>
</evidence>
<evidence type="ECO:0000256" key="1">
    <source>
        <dbReference type="SAM" id="MobiDB-lite"/>
    </source>
</evidence>
<dbReference type="EC" id="2.4.-.-" evidence="2"/>
<accession>A0ABW2CBL2</accession>
<dbReference type="GO" id="GO:0016757">
    <property type="term" value="F:glycosyltransferase activity"/>
    <property type="evidence" value="ECO:0007669"/>
    <property type="project" value="UniProtKB-KW"/>
</dbReference>
<keyword evidence="3" id="KW-1185">Reference proteome</keyword>
<keyword evidence="2" id="KW-0328">Glycosyltransferase</keyword>
<dbReference type="RefSeq" id="WP_160819896.1">
    <property type="nucleotide sequence ID" value="NZ_JBHSXE010000001.1"/>
</dbReference>
<dbReference type="Gene3D" id="3.40.50.11010">
    <property type="match status" value="1"/>
</dbReference>
<dbReference type="SUPFAM" id="SSF53756">
    <property type="entry name" value="UDP-Glycosyltransferase/glycogen phosphorylase"/>
    <property type="match status" value="1"/>
</dbReference>
<proteinExistence type="predicted"/>
<comment type="caution">
    <text evidence="2">The sequence shown here is derived from an EMBL/GenBank/DDBJ whole genome shotgun (WGS) entry which is preliminary data.</text>
</comment>
<name>A0ABW2CBL2_9ACTN</name>
<sequence>MACRTVIVYFAGTRYHGRPGTDRHLADALGRLAPVLFVEQPVSPLTRFVHAHLAESRRQPELGRENERLWRLTPRVLPGAHRPGMHHVTAALMRRKARRAAAAIGERVDGVVVTVPGDLLGTVPGARTVYFATDDLVAGAELLGLPRRRLEAAEAGHLARADAVAAVSPALCERFRTRGRDAAFIPNGCAPEAYTGVDEAPWPDDVPRFDRPAAGFVGHVNARIDLGLLEAVADAGHPLLIVGALAGGAKGGGDRARFAALTARPGVTWVGAKPFGELPGYLRAITVGLTPYAAGGFNEASFPLKTLEYLAAGRGAVATPLPATAWLRADGDGADLIRSEASPDAFAKAVGEELAARPSPGLAARRRAFARRHGWDGRARALAALLDLPGASVPPDPAAPPVPPVPSVPPARSEGDAR</sequence>
<keyword evidence="2" id="KW-0808">Transferase</keyword>